<dbReference type="InterPro" id="IPR001841">
    <property type="entry name" value="Znf_RING"/>
</dbReference>
<dbReference type="SUPFAM" id="SSF57850">
    <property type="entry name" value="RING/U-box"/>
    <property type="match status" value="1"/>
</dbReference>
<gene>
    <name evidence="10" type="ORF">Lalb_Chr04g0253451</name>
</gene>
<dbReference type="Proteomes" id="UP000447434">
    <property type="component" value="Chromosome 4"/>
</dbReference>
<dbReference type="OrthoDB" id="4348522at2759"/>
<dbReference type="EMBL" id="WOCE01000004">
    <property type="protein sequence ID" value="KAE9615267.1"/>
    <property type="molecule type" value="Genomic_DNA"/>
</dbReference>
<evidence type="ECO:0000259" key="9">
    <source>
        <dbReference type="PROSITE" id="PS50089"/>
    </source>
</evidence>
<dbReference type="PANTHER" id="PTHR14155:SF627">
    <property type="entry name" value="OS06G0192800 PROTEIN"/>
    <property type="match status" value="1"/>
</dbReference>
<evidence type="ECO:0000256" key="2">
    <source>
        <dbReference type="ARBA" id="ARBA00012483"/>
    </source>
</evidence>
<comment type="similarity">
    <text evidence="7">Belongs to the RING-type zinc finger family. ATL subfamily.</text>
</comment>
<keyword evidence="4 8" id="KW-0863">Zinc-finger</keyword>
<dbReference type="InterPro" id="IPR013083">
    <property type="entry name" value="Znf_RING/FYVE/PHD"/>
</dbReference>
<dbReference type="PANTHER" id="PTHR14155">
    <property type="entry name" value="RING FINGER DOMAIN-CONTAINING"/>
    <property type="match status" value="1"/>
</dbReference>
<evidence type="ECO:0000256" key="6">
    <source>
        <dbReference type="ARBA" id="ARBA00022833"/>
    </source>
</evidence>
<evidence type="ECO:0000256" key="8">
    <source>
        <dbReference type="PROSITE-ProRule" id="PRU00175"/>
    </source>
</evidence>
<keyword evidence="5" id="KW-0833">Ubl conjugation pathway</keyword>
<evidence type="ECO:0000256" key="5">
    <source>
        <dbReference type="ARBA" id="ARBA00022786"/>
    </source>
</evidence>
<evidence type="ECO:0000256" key="7">
    <source>
        <dbReference type="ARBA" id="ARBA00024209"/>
    </source>
</evidence>
<dbReference type="GO" id="GO:0008270">
    <property type="term" value="F:zinc ion binding"/>
    <property type="evidence" value="ECO:0007669"/>
    <property type="project" value="UniProtKB-KW"/>
</dbReference>
<accession>A0A6A4QP35</accession>
<keyword evidence="11" id="KW-1185">Reference proteome</keyword>
<evidence type="ECO:0000313" key="11">
    <source>
        <dbReference type="Proteomes" id="UP000447434"/>
    </source>
</evidence>
<evidence type="ECO:0000256" key="1">
    <source>
        <dbReference type="ARBA" id="ARBA00000900"/>
    </source>
</evidence>
<keyword evidence="3" id="KW-0479">Metal-binding</keyword>
<keyword evidence="10" id="KW-0012">Acyltransferase</keyword>
<comment type="caution">
    <text evidence="10">The sequence shown here is derived from an EMBL/GenBank/DDBJ whole genome shotgun (WGS) entry which is preliminary data.</text>
</comment>
<dbReference type="SMART" id="SM00184">
    <property type="entry name" value="RING"/>
    <property type="match status" value="1"/>
</dbReference>
<comment type="catalytic activity">
    <reaction evidence="1">
        <text>S-ubiquitinyl-[E2 ubiquitin-conjugating enzyme]-L-cysteine + [acceptor protein]-L-lysine = [E2 ubiquitin-conjugating enzyme]-L-cysteine + N(6)-ubiquitinyl-[acceptor protein]-L-lysine.</text>
        <dbReference type="EC" id="2.3.2.27"/>
    </reaction>
</comment>
<evidence type="ECO:0000313" key="10">
    <source>
        <dbReference type="EMBL" id="KAE9615267.1"/>
    </source>
</evidence>
<protein>
    <recommendedName>
        <fullName evidence="2">RING-type E3 ubiquitin transferase</fullName>
        <ecNumber evidence="2">2.3.2.27</ecNumber>
    </recommendedName>
</protein>
<organism evidence="10 11">
    <name type="scientific">Lupinus albus</name>
    <name type="common">White lupine</name>
    <name type="synonym">Lupinus termis</name>
    <dbReference type="NCBI Taxonomy" id="3870"/>
    <lineage>
        <taxon>Eukaryota</taxon>
        <taxon>Viridiplantae</taxon>
        <taxon>Streptophyta</taxon>
        <taxon>Embryophyta</taxon>
        <taxon>Tracheophyta</taxon>
        <taxon>Spermatophyta</taxon>
        <taxon>Magnoliopsida</taxon>
        <taxon>eudicotyledons</taxon>
        <taxon>Gunneridae</taxon>
        <taxon>Pentapetalae</taxon>
        <taxon>rosids</taxon>
        <taxon>fabids</taxon>
        <taxon>Fabales</taxon>
        <taxon>Fabaceae</taxon>
        <taxon>Papilionoideae</taxon>
        <taxon>50 kb inversion clade</taxon>
        <taxon>genistoids sensu lato</taxon>
        <taxon>core genistoids</taxon>
        <taxon>Genisteae</taxon>
        <taxon>Lupinus</taxon>
    </lineage>
</organism>
<reference evidence="11" key="1">
    <citation type="journal article" date="2020" name="Nat. Commun.">
        <title>Genome sequence of the cluster root forming white lupin.</title>
        <authorList>
            <person name="Hufnagel B."/>
            <person name="Marques A."/>
            <person name="Soriano A."/>
            <person name="Marques L."/>
            <person name="Divol F."/>
            <person name="Doumas P."/>
            <person name="Sallet E."/>
            <person name="Mancinotti D."/>
            <person name="Carrere S."/>
            <person name="Marande W."/>
            <person name="Arribat S."/>
            <person name="Keller J."/>
            <person name="Huneau C."/>
            <person name="Blein T."/>
            <person name="Aime D."/>
            <person name="Laguerre M."/>
            <person name="Taylor J."/>
            <person name="Schubert V."/>
            <person name="Nelson M."/>
            <person name="Geu-Flores F."/>
            <person name="Crespi M."/>
            <person name="Gallardo-Guerrero K."/>
            <person name="Delaux P.-M."/>
            <person name="Salse J."/>
            <person name="Berges H."/>
            <person name="Guyot R."/>
            <person name="Gouzy J."/>
            <person name="Peret B."/>
        </authorList>
    </citation>
    <scope>NUCLEOTIDE SEQUENCE [LARGE SCALE GENOMIC DNA]</scope>
    <source>
        <strain evidence="11">cv. Amiga</strain>
    </source>
</reference>
<dbReference type="GO" id="GO:0061630">
    <property type="term" value="F:ubiquitin protein ligase activity"/>
    <property type="evidence" value="ECO:0007669"/>
    <property type="project" value="UniProtKB-EC"/>
</dbReference>
<proteinExistence type="inferred from homology"/>
<dbReference type="AlphaFoldDB" id="A0A6A4QP35"/>
<evidence type="ECO:0000256" key="3">
    <source>
        <dbReference type="ARBA" id="ARBA00022723"/>
    </source>
</evidence>
<name>A0A6A4QP35_LUPAL</name>
<evidence type="ECO:0000256" key="4">
    <source>
        <dbReference type="ARBA" id="ARBA00022771"/>
    </source>
</evidence>
<dbReference type="Gene3D" id="3.30.40.10">
    <property type="entry name" value="Zinc/RING finger domain, C3HC4 (zinc finger)"/>
    <property type="match status" value="1"/>
</dbReference>
<keyword evidence="10" id="KW-0808">Transferase</keyword>
<feature type="domain" description="RING-type" evidence="9">
    <location>
        <begin position="91"/>
        <end position="141"/>
    </location>
</feature>
<dbReference type="InterPro" id="IPR053238">
    <property type="entry name" value="RING-H2_zinc_finger"/>
</dbReference>
<dbReference type="Pfam" id="PF13639">
    <property type="entry name" value="zf-RING_2"/>
    <property type="match status" value="1"/>
</dbReference>
<dbReference type="EC" id="2.3.2.27" evidence="2"/>
<keyword evidence="6" id="KW-0862">Zinc</keyword>
<dbReference type="PROSITE" id="PS50089">
    <property type="entry name" value="ZF_RING_2"/>
    <property type="match status" value="1"/>
</dbReference>
<sequence length="148" mass="17038">MEDDLFEIDLYFTTWPSAIINESIDDDLVNSFSININEDIDDDVANNYFSIDINQNIGQQHQHACNTLASVQNSSERLTYEQDASLSKEQCVICLVEFCNGEESNLLVRTQCLHVFHEDCMIKWLQRCNSVNQPYSCPLCRFQISAKN</sequence>